<dbReference type="PANTHER" id="PTHR22916">
    <property type="entry name" value="GLYCOSYLTRANSFERASE"/>
    <property type="match status" value="1"/>
</dbReference>
<feature type="transmembrane region" description="Helical" evidence="1">
    <location>
        <begin position="6"/>
        <end position="24"/>
    </location>
</feature>
<keyword evidence="1" id="KW-1133">Transmembrane helix</keyword>
<keyword evidence="3" id="KW-0808">Transferase</keyword>
<sequence>MIDGFFFDYLCLMALSYSFVIPVYNRPQEIKELLESFVLISFNQPFEIVIVEDGSTLSSEEVVKQYRSKLNISYYSKPNSGPGASRNYGMERATGNYFIILDSDCLLPEHYLATVNDFLERQYHDCYGGADAAHRSFSPLQKAINYVMTSFFTTGGIRGSEKSISNFEPRSFNMGISKAAFEKTGGFAKIHPGEDPDLSQRILKAGFKTTFIPNAYVFHKRRISWNKFYTQVTKFGLVRPILNSWHPRAAKITFWLPSLFLMFVVFSVFSTIFFSKWCIAPLLFYVLLIFFDAALKNKSIKIGLLAVVALFVQFFGYGMAFLRSSYYIGLLKKDPVKQFPKLFFK</sequence>
<gene>
    <name evidence="3" type="ORF">ALE3EI_2700</name>
</gene>
<dbReference type="InterPro" id="IPR001173">
    <property type="entry name" value="Glyco_trans_2-like"/>
</dbReference>
<feature type="domain" description="Glycosyltransferase 2-like" evidence="2">
    <location>
        <begin position="18"/>
        <end position="164"/>
    </location>
</feature>
<dbReference type="Gene3D" id="3.90.550.10">
    <property type="entry name" value="Spore Coat Polysaccharide Biosynthesis Protein SpsA, Chain A"/>
    <property type="match status" value="1"/>
</dbReference>
<feature type="transmembrane region" description="Helical" evidence="1">
    <location>
        <begin position="279"/>
        <end position="295"/>
    </location>
</feature>
<proteinExistence type="predicted"/>
<evidence type="ECO:0000313" key="3">
    <source>
        <dbReference type="EMBL" id="QNJ99227.1"/>
    </source>
</evidence>
<name>A0A7G8PY11_9FLAO</name>
<dbReference type="Proteomes" id="UP000515514">
    <property type="component" value="Chromosome"/>
</dbReference>
<evidence type="ECO:0000313" key="4">
    <source>
        <dbReference type="Proteomes" id="UP000515514"/>
    </source>
</evidence>
<dbReference type="EMBL" id="CP052909">
    <property type="protein sequence ID" value="QNJ99227.1"/>
    <property type="molecule type" value="Genomic_DNA"/>
</dbReference>
<evidence type="ECO:0000256" key="1">
    <source>
        <dbReference type="SAM" id="Phobius"/>
    </source>
</evidence>
<dbReference type="Pfam" id="PF00535">
    <property type="entry name" value="Glycos_transf_2"/>
    <property type="match status" value="1"/>
</dbReference>
<evidence type="ECO:0000259" key="2">
    <source>
        <dbReference type="Pfam" id="PF00535"/>
    </source>
</evidence>
<organism evidence="3 4">
    <name type="scientific">Constantimarinum furrinae</name>
    <dbReference type="NCBI Taxonomy" id="2562285"/>
    <lineage>
        <taxon>Bacteria</taxon>
        <taxon>Pseudomonadati</taxon>
        <taxon>Bacteroidota</taxon>
        <taxon>Flavobacteriia</taxon>
        <taxon>Flavobacteriales</taxon>
        <taxon>Flavobacteriaceae</taxon>
        <taxon>Altibacter/Constantimarinum group</taxon>
        <taxon>Constantimarinum</taxon>
    </lineage>
</organism>
<dbReference type="KEGG" id="alti:ALE3EI_2700"/>
<protein>
    <submittedName>
        <fullName evidence="3">Glycosyl transferase family 2</fullName>
    </submittedName>
</protein>
<accession>A0A7G8PY11</accession>
<reference evidence="3 4" key="1">
    <citation type="submission" date="2020-04" db="EMBL/GenBank/DDBJ databases">
        <title>Genome sequence of Altibacter aquimarinus strain ALE3EI.</title>
        <authorList>
            <person name="Oh H.-M."/>
            <person name="Jang D."/>
        </authorList>
    </citation>
    <scope>NUCLEOTIDE SEQUENCE [LARGE SCALE GENOMIC DNA]</scope>
    <source>
        <strain evidence="3 4">ALE3EI</strain>
    </source>
</reference>
<keyword evidence="4" id="KW-1185">Reference proteome</keyword>
<dbReference type="PANTHER" id="PTHR22916:SF64">
    <property type="entry name" value="TRANSFERASE, PUTATIVE-RELATED"/>
    <property type="match status" value="1"/>
</dbReference>
<feature type="transmembrane region" description="Helical" evidence="1">
    <location>
        <begin position="302"/>
        <end position="322"/>
    </location>
</feature>
<dbReference type="GO" id="GO:0016758">
    <property type="term" value="F:hexosyltransferase activity"/>
    <property type="evidence" value="ECO:0007669"/>
    <property type="project" value="UniProtKB-ARBA"/>
</dbReference>
<dbReference type="SUPFAM" id="SSF53448">
    <property type="entry name" value="Nucleotide-diphospho-sugar transferases"/>
    <property type="match status" value="1"/>
</dbReference>
<keyword evidence="1" id="KW-0812">Transmembrane</keyword>
<dbReference type="AlphaFoldDB" id="A0A7G8PY11"/>
<dbReference type="InterPro" id="IPR029044">
    <property type="entry name" value="Nucleotide-diphossugar_trans"/>
</dbReference>
<feature type="transmembrane region" description="Helical" evidence="1">
    <location>
        <begin position="252"/>
        <end position="273"/>
    </location>
</feature>
<keyword evidence="1" id="KW-0472">Membrane</keyword>